<accession>K5B8E0</accession>
<gene>
    <name evidence="1" type="ORF">C731_2472</name>
</gene>
<name>K5B8E0_MYCHD</name>
<dbReference type="STRING" id="1122247.GCA_000379865_04609"/>
<dbReference type="eggNOG" id="ENOG50313C7">
    <property type="taxonomic scope" value="Bacteria"/>
</dbReference>
<organism evidence="1 2">
    <name type="scientific">Mycolicibacterium hassiacum (strain DSM 44199 / CIP 105218 / JCM 12690 / 3849)</name>
    <name type="common">Mycobacterium hassiacum</name>
    <dbReference type="NCBI Taxonomy" id="1122247"/>
    <lineage>
        <taxon>Bacteria</taxon>
        <taxon>Bacillati</taxon>
        <taxon>Actinomycetota</taxon>
        <taxon>Actinomycetes</taxon>
        <taxon>Mycobacteriales</taxon>
        <taxon>Mycobacteriaceae</taxon>
        <taxon>Mycolicibacterium</taxon>
    </lineage>
</organism>
<evidence type="ECO:0000313" key="2">
    <source>
        <dbReference type="Proteomes" id="UP000006265"/>
    </source>
</evidence>
<proteinExistence type="predicted"/>
<protein>
    <submittedName>
        <fullName evidence="1">Putative membrane protein</fullName>
    </submittedName>
</protein>
<dbReference type="EMBL" id="AMRA01000065">
    <property type="protein sequence ID" value="EKF23533.1"/>
    <property type="molecule type" value="Genomic_DNA"/>
</dbReference>
<dbReference type="Proteomes" id="UP000006265">
    <property type="component" value="Unassembled WGS sequence"/>
</dbReference>
<keyword evidence="2" id="KW-1185">Reference proteome</keyword>
<sequence>MNVSIHRTPHRRTVMSARVLGPWITVAAVIFAVRTPDMPGVLTAFTEDPVWPVMIGAIELAAGFAIVAFHQYWRHPAGAIVSALGWWMVVEAVLLLAVPGVFGGLADVIAGSILLWRIVCAAFAVLGLYLSYVGWRPVAGAIASAEPDTSVVASVVIR</sequence>
<dbReference type="PATRIC" id="fig|1122247.3.peg.2373"/>
<comment type="caution">
    <text evidence="1">The sequence shown here is derived from an EMBL/GenBank/DDBJ whole genome shotgun (WGS) entry which is preliminary data.</text>
</comment>
<reference evidence="1 2" key="1">
    <citation type="journal article" date="2012" name="J. Bacteriol.">
        <title>Genome sequence of Mycobacterium hassiacum DSM 44199, a rare source of heat-stable mycobacterial proteins.</title>
        <authorList>
            <person name="Tiago I."/>
            <person name="Maranha A."/>
            <person name="Mendes V."/>
            <person name="Alarico S."/>
            <person name="Moynihan P.J."/>
            <person name="Clarke A.J."/>
            <person name="Macedo-Ribeiro S."/>
            <person name="Pereira P.J."/>
            <person name="Empadinhas N."/>
        </authorList>
    </citation>
    <scope>NUCLEOTIDE SEQUENCE [LARGE SCALE GENOMIC DNA]</scope>
    <source>
        <strain evidence="2">DSM 44199 / CIP 105218 / JCM 12690 / 3849</strain>
    </source>
</reference>
<dbReference type="AlphaFoldDB" id="K5B8E0"/>
<dbReference type="OrthoDB" id="4737921at2"/>
<evidence type="ECO:0000313" key="1">
    <source>
        <dbReference type="EMBL" id="EKF23533.1"/>
    </source>
</evidence>
<dbReference type="RefSeq" id="WP_005627893.1">
    <property type="nucleotide sequence ID" value="NZ_AMRA01000065.1"/>
</dbReference>